<gene>
    <name evidence="2" type="ORF">LCGC14_1353830</name>
</gene>
<dbReference type="Gene3D" id="3.40.50.300">
    <property type="entry name" value="P-loop containing nucleotide triphosphate hydrolases"/>
    <property type="match status" value="1"/>
</dbReference>
<dbReference type="InterPro" id="IPR003593">
    <property type="entry name" value="AAA+_ATPase"/>
</dbReference>
<comment type="caution">
    <text evidence="2">The sequence shown here is derived from an EMBL/GenBank/DDBJ whole genome shotgun (WGS) entry which is preliminary data.</text>
</comment>
<feature type="domain" description="AAA+ ATPase" evidence="1">
    <location>
        <begin position="36"/>
        <end position="179"/>
    </location>
</feature>
<dbReference type="PANTHER" id="PTHR11669:SF0">
    <property type="entry name" value="PROTEIN STICHEL-LIKE 2"/>
    <property type="match status" value="1"/>
</dbReference>
<evidence type="ECO:0000259" key="1">
    <source>
        <dbReference type="SMART" id="SM00382"/>
    </source>
</evidence>
<accession>A0A0F9MQN7</accession>
<dbReference type="EMBL" id="LAZR01008392">
    <property type="protein sequence ID" value="KKM79055.1"/>
    <property type="molecule type" value="Genomic_DNA"/>
</dbReference>
<protein>
    <recommendedName>
        <fullName evidence="1">AAA+ ATPase domain-containing protein</fullName>
    </recommendedName>
</protein>
<reference evidence="2" key="1">
    <citation type="journal article" date="2015" name="Nature">
        <title>Complex archaea that bridge the gap between prokaryotes and eukaryotes.</title>
        <authorList>
            <person name="Spang A."/>
            <person name="Saw J.H."/>
            <person name="Jorgensen S.L."/>
            <person name="Zaremba-Niedzwiedzka K."/>
            <person name="Martijn J."/>
            <person name="Lind A.E."/>
            <person name="van Eijk R."/>
            <person name="Schleper C."/>
            <person name="Guy L."/>
            <person name="Ettema T.J."/>
        </authorList>
    </citation>
    <scope>NUCLEOTIDE SEQUENCE</scope>
</reference>
<dbReference type="AlphaFoldDB" id="A0A0F9MQN7"/>
<dbReference type="CDD" id="cd00009">
    <property type="entry name" value="AAA"/>
    <property type="match status" value="1"/>
</dbReference>
<proteinExistence type="predicted"/>
<dbReference type="InterPro" id="IPR027417">
    <property type="entry name" value="P-loop_NTPase"/>
</dbReference>
<feature type="non-terminal residue" evidence="2">
    <location>
        <position position="316"/>
    </location>
</feature>
<dbReference type="GO" id="GO:0006261">
    <property type="term" value="P:DNA-templated DNA replication"/>
    <property type="evidence" value="ECO:0007669"/>
    <property type="project" value="TreeGrafter"/>
</dbReference>
<sequence>METVLAVSKRPCSFDKVIGQDTLIRSIRSRIEKGRMPKAWLFSGPSGGGKTTLARILAVSLQQEDYSDFGNFPPSDNPIESSSMSSYDIHEINAAQHNKIDDIAEIIEISQYAPNAGSRYKIFIWDEAHRITTQAQQLLLKPTEDATNRAVWIFCTTEPGKLNLTLKRRCARYEVSELDARGIRVLLMRVGKAAGIERLAEFYEAVKKSSILKTPGMILHALEKFASDGDLGTAFQPEGFQGDVFHMVQSMTRGNWKDVSKELGDGKMTAETARGLRALASGYLRTMLLKAGATNKGVAISRTIDEFADNARTYDD</sequence>
<dbReference type="SUPFAM" id="SSF52540">
    <property type="entry name" value="P-loop containing nucleoside triphosphate hydrolases"/>
    <property type="match status" value="1"/>
</dbReference>
<dbReference type="Pfam" id="PF13177">
    <property type="entry name" value="DNA_pol3_delta2"/>
    <property type="match status" value="1"/>
</dbReference>
<name>A0A0F9MQN7_9ZZZZ</name>
<dbReference type="InterPro" id="IPR050238">
    <property type="entry name" value="DNA_Rep/Repair_Clamp_Loader"/>
</dbReference>
<dbReference type="PANTHER" id="PTHR11669">
    <property type="entry name" value="REPLICATION FACTOR C / DNA POLYMERASE III GAMMA-TAU SUBUNIT"/>
    <property type="match status" value="1"/>
</dbReference>
<organism evidence="2">
    <name type="scientific">marine sediment metagenome</name>
    <dbReference type="NCBI Taxonomy" id="412755"/>
    <lineage>
        <taxon>unclassified sequences</taxon>
        <taxon>metagenomes</taxon>
        <taxon>ecological metagenomes</taxon>
    </lineage>
</organism>
<evidence type="ECO:0000313" key="2">
    <source>
        <dbReference type="EMBL" id="KKM79055.1"/>
    </source>
</evidence>
<dbReference type="SMART" id="SM00382">
    <property type="entry name" value="AAA"/>
    <property type="match status" value="1"/>
</dbReference>